<comment type="caution">
    <text evidence="2">The sequence shown here is derived from an EMBL/GenBank/DDBJ whole genome shotgun (WGS) entry which is preliminary data.</text>
</comment>
<dbReference type="RefSeq" id="WP_317047719.1">
    <property type="nucleotide sequence ID" value="NZ_QRAO01000003.1"/>
</dbReference>
<gene>
    <name evidence="2" type="ORF">C8D94_103217</name>
</gene>
<feature type="chain" id="PRO_5016587935" description="Type 1 periplasmic binding fold superfamily protein" evidence="1">
    <location>
        <begin position="27"/>
        <end position="187"/>
    </location>
</feature>
<evidence type="ECO:0000313" key="3">
    <source>
        <dbReference type="Proteomes" id="UP000255317"/>
    </source>
</evidence>
<evidence type="ECO:0000256" key="1">
    <source>
        <dbReference type="SAM" id="SignalP"/>
    </source>
</evidence>
<dbReference type="Proteomes" id="UP000255317">
    <property type="component" value="Unassembled WGS sequence"/>
</dbReference>
<sequence length="187" mass="19850">MMKRINFLTIAIVAVVTLGFISCSNDDDTPPAPVNEEEVITSVIVTLTGEGDVVELESRDLDGDGPNDPVVSVNGTFQENIPYVGSVQFLNETESPAEDINEEILEEAEEHQVFFVFGGGLDGSVTYGDEDSNGNPIGLQFTLLPESASSGTLTVVLRHEPTKPNDGTLGDAGGETDVSATFQVTIE</sequence>
<accession>A0A370QAL9</accession>
<evidence type="ECO:0000313" key="2">
    <source>
        <dbReference type="EMBL" id="RDK85392.1"/>
    </source>
</evidence>
<dbReference type="EMBL" id="QRAO01000003">
    <property type="protein sequence ID" value="RDK85392.1"/>
    <property type="molecule type" value="Genomic_DNA"/>
</dbReference>
<protein>
    <recommendedName>
        <fullName evidence="4">Type 1 periplasmic binding fold superfamily protein</fullName>
    </recommendedName>
</protein>
<feature type="signal peptide" evidence="1">
    <location>
        <begin position="1"/>
        <end position="26"/>
    </location>
</feature>
<keyword evidence="1" id="KW-0732">Signal</keyword>
<name>A0A370QAL9_9FLAO</name>
<reference evidence="2 3" key="1">
    <citation type="submission" date="2018-07" db="EMBL/GenBank/DDBJ databases">
        <title>Genomic Encyclopedia of Type Strains, Phase IV (KMG-IV): sequencing the most valuable type-strain genomes for metagenomic binning, comparative biology and taxonomic classification.</title>
        <authorList>
            <person name="Goeker M."/>
        </authorList>
    </citation>
    <scope>NUCLEOTIDE SEQUENCE [LARGE SCALE GENOMIC DNA]</scope>
    <source>
        <strain evidence="2 3">DSM 101478</strain>
    </source>
</reference>
<organism evidence="2 3">
    <name type="scientific">Marinirhabdus gelatinilytica</name>
    <dbReference type="NCBI Taxonomy" id="1703343"/>
    <lineage>
        <taxon>Bacteria</taxon>
        <taxon>Pseudomonadati</taxon>
        <taxon>Bacteroidota</taxon>
        <taxon>Flavobacteriia</taxon>
        <taxon>Flavobacteriales</taxon>
        <taxon>Flavobacteriaceae</taxon>
    </lineage>
</organism>
<dbReference type="PROSITE" id="PS51257">
    <property type="entry name" value="PROKAR_LIPOPROTEIN"/>
    <property type="match status" value="1"/>
</dbReference>
<keyword evidence="3" id="KW-1185">Reference proteome</keyword>
<proteinExistence type="predicted"/>
<dbReference type="AlphaFoldDB" id="A0A370QAL9"/>
<evidence type="ECO:0008006" key="4">
    <source>
        <dbReference type="Google" id="ProtNLM"/>
    </source>
</evidence>